<keyword evidence="1" id="KW-0812">Transmembrane</keyword>
<evidence type="ECO:0000313" key="2">
    <source>
        <dbReference type="EMBL" id="WMV33929.1"/>
    </source>
</evidence>
<dbReference type="EMBL" id="CP133617">
    <property type="protein sequence ID" value="WMV33929.1"/>
    <property type="molecule type" value="Genomic_DNA"/>
</dbReference>
<keyword evidence="1" id="KW-1133">Transmembrane helix</keyword>
<reference evidence="2" key="1">
    <citation type="submission" date="2023-08" db="EMBL/GenBank/DDBJ databases">
        <title>A de novo genome assembly of Solanum verrucosum Schlechtendal, a Mexican diploid species geographically isolated from the other diploid A-genome species in potato relatives.</title>
        <authorList>
            <person name="Hosaka K."/>
        </authorList>
    </citation>
    <scope>NUCLEOTIDE SEQUENCE</scope>
    <source>
        <tissue evidence="2">Young leaves</tissue>
    </source>
</reference>
<proteinExistence type="predicted"/>
<dbReference type="Proteomes" id="UP001234989">
    <property type="component" value="Chromosome 6"/>
</dbReference>
<feature type="transmembrane region" description="Helical" evidence="1">
    <location>
        <begin position="6"/>
        <end position="26"/>
    </location>
</feature>
<keyword evidence="3" id="KW-1185">Reference proteome</keyword>
<sequence length="29" mass="3340">MQHMFLSFVITKLLSISPPILFFMNVPST</sequence>
<evidence type="ECO:0000313" key="3">
    <source>
        <dbReference type="Proteomes" id="UP001234989"/>
    </source>
</evidence>
<keyword evidence="1" id="KW-0472">Membrane</keyword>
<evidence type="ECO:0000256" key="1">
    <source>
        <dbReference type="SAM" id="Phobius"/>
    </source>
</evidence>
<organism evidence="2 3">
    <name type="scientific">Solanum verrucosum</name>
    <dbReference type="NCBI Taxonomy" id="315347"/>
    <lineage>
        <taxon>Eukaryota</taxon>
        <taxon>Viridiplantae</taxon>
        <taxon>Streptophyta</taxon>
        <taxon>Embryophyta</taxon>
        <taxon>Tracheophyta</taxon>
        <taxon>Spermatophyta</taxon>
        <taxon>Magnoliopsida</taxon>
        <taxon>eudicotyledons</taxon>
        <taxon>Gunneridae</taxon>
        <taxon>Pentapetalae</taxon>
        <taxon>asterids</taxon>
        <taxon>lamiids</taxon>
        <taxon>Solanales</taxon>
        <taxon>Solanaceae</taxon>
        <taxon>Solanoideae</taxon>
        <taxon>Solaneae</taxon>
        <taxon>Solanum</taxon>
    </lineage>
</organism>
<accession>A0AAF0R0H4</accession>
<name>A0AAF0R0H4_SOLVR</name>
<dbReference type="AlphaFoldDB" id="A0AAF0R0H4"/>
<gene>
    <name evidence="2" type="ORF">MTR67_027314</name>
</gene>
<protein>
    <submittedName>
        <fullName evidence="2">Uncharacterized protein</fullName>
    </submittedName>
</protein>